<reference evidence="1" key="1">
    <citation type="journal article" date="2005" name="PLoS Biol.">
        <title>The genomes of Oryza sativa: a history of duplications.</title>
        <authorList>
            <person name="Yu J."/>
            <person name="Wang J."/>
            <person name="Lin W."/>
            <person name="Li S."/>
            <person name="Li H."/>
            <person name="Zhou J."/>
            <person name="Ni P."/>
            <person name="Dong W."/>
            <person name="Hu S."/>
            <person name="Zeng C."/>
            <person name="Zhang J."/>
            <person name="Zhang Y."/>
            <person name="Li R."/>
            <person name="Xu Z."/>
            <person name="Li S."/>
            <person name="Li X."/>
            <person name="Zheng H."/>
            <person name="Cong L."/>
            <person name="Lin L."/>
            <person name="Yin J."/>
            <person name="Geng J."/>
            <person name="Li G."/>
            <person name="Shi J."/>
            <person name="Liu J."/>
            <person name="Lv H."/>
            <person name="Li J."/>
            <person name="Wang J."/>
            <person name="Deng Y."/>
            <person name="Ran L."/>
            <person name="Shi X."/>
            <person name="Wang X."/>
            <person name="Wu Q."/>
            <person name="Li C."/>
            <person name="Ren X."/>
            <person name="Wang J."/>
            <person name="Wang X."/>
            <person name="Li D."/>
            <person name="Liu D."/>
            <person name="Zhang X."/>
            <person name="Ji Z."/>
            <person name="Zhao W."/>
            <person name="Sun Y."/>
            <person name="Zhang Z."/>
            <person name="Bao J."/>
            <person name="Han Y."/>
            <person name="Dong L."/>
            <person name="Ji J."/>
            <person name="Chen P."/>
            <person name="Wu S."/>
            <person name="Liu J."/>
            <person name="Xiao Y."/>
            <person name="Bu D."/>
            <person name="Tan J."/>
            <person name="Yang L."/>
            <person name="Ye C."/>
            <person name="Zhang J."/>
            <person name="Xu J."/>
            <person name="Zhou Y."/>
            <person name="Yu Y."/>
            <person name="Zhang B."/>
            <person name="Zhuang S."/>
            <person name="Wei H."/>
            <person name="Liu B."/>
            <person name="Lei M."/>
            <person name="Yu H."/>
            <person name="Li Y."/>
            <person name="Xu H."/>
            <person name="Wei S."/>
            <person name="He X."/>
            <person name="Fang L."/>
            <person name="Zhang Z."/>
            <person name="Zhang Y."/>
            <person name="Huang X."/>
            <person name="Su Z."/>
            <person name="Tong W."/>
            <person name="Li J."/>
            <person name="Tong Z."/>
            <person name="Li S."/>
            <person name="Ye J."/>
            <person name="Wang L."/>
            <person name="Fang L."/>
            <person name="Lei T."/>
            <person name="Chen C."/>
            <person name="Chen H."/>
            <person name="Xu Z."/>
            <person name="Li H."/>
            <person name="Huang H."/>
            <person name="Zhang F."/>
            <person name="Xu H."/>
            <person name="Li N."/>
            <person name="Zhao C."/>
            <person name="Li S."/>
            <person name="Dong L."/>
            <person name="Huang Y."/>
            <person name="Li L."/>
            <person name="Xi Y."/>
            <person name="Qi Q."/>
            <person name="Li W."/>
            <person name="Zhang B."/>
            <person name="Hu W."/>
            <person name="Zhang Y."/>
            <person name="Tian X."/>
            <person name="Jiao Y."/>
            <person name="Liang X."/>
            <person name="Jin J."/>
            <person name="Gao L."/>
            <person name="Zheng W."/>
            <person name="Hao B."/>
            <person name="Liu S."/>
            <person name="Wang W."/>
            <person name="Yuan L."/>
            <person name="Cao M."/>
            <person name="McDermott J."/>
            <person name="Samudrala R."/>
            <person name="Wang J."/>
            <person name="Wong G.K."/>
            <person name="Yang H."/>
        </authorList>
    </citation>
    <scope>NUCLEOTIDE SEQUENCE [LARGE SCALE GENOMIC DNA]</scope>
</reference>
<accession>A0A8J8XUA6</accession>
<dbReference type="PANTHER" id="PTHR45786:SF68">
    <property type="entry name" value="OS02G0701800 PROTEIN"/>
    <property type="match status" value="1"/>
</dbReference>
<dbReference type="PANTHER" id="PTHR45786">
    <property type="entry name" value="DNA BINDING PROTEIN-LIKE"/>
    <property type="match status" value="1"/>
</dbReference>
<name>A0A8J8XUA6_ORYSJ</name>
<organism evidence="1">
    <name type="scientific">Oryza sativa subsp. japonica</name>
    <name type="common">Rice</name>
    <dbReference type="NCBI Taxonomy" id="39947"/>
    <lineage>
        <taxon>Eukaryota</taxon>
        <taxon>Viridiplantae</taxon>
        <taxon>Streptophyta</taxon>
        <taxon>Embryophyta</taxon>
        <taxon>Tracheophyta</taxon>
        <taxon>Spermatophyta</taxon>
        <taxon>Magnoliopsida</taxon>
        <taxon>Liliopsida</taxon>
        <taxon>Poales</taxon>
        <taxon>Poaceae</taxon>
        <taxon>BOP clade</taxon>
        <taxon>Oryzoideae</taxon>
        <taxon>Oryzeae</taxon>
        <taxon>Oryzinae</taxon>
        <taxon>Oryza</taxon>
        <taxon>Oryza sativa</taxon>
    </lineage>
</organism>
<protein>
    <recommendedName>
        <fullName evidence="2">Helitron helicase-like domain-containing protein</fullName>
    </recommendedName>
</protein>
<sequence length="216" mass="25442">MPNLYDYLIELNTNVTPDQRRYNAPTASQVAAIWLEGDDPIRTFDRHVLVHAKGDNPSYIKVYHGCYDPLVYPLFNPNRETGWNLKISYKDPNKNPCGVEMDETCEAPNFVNVHINEESTFDDLPENEVIDNYLDNEDGNDDSNRSGKGKKEKFITEREYYCFRLQVRRELLNIILFGGRFFQQWAVDMCIKIESMRLDWYSNPVNQKRYELSYTK</sequence>
<evidence type="ECO:0000313" key="1">
    <source>
        <dbReference type="EMBL" id="EAZ18998.1"/>
    </source>
</evidence>
<dbReference type="EMBL" id="CM000148">
    <property type="protein sequence ID" value="EAZ18998.1"/>
    <property type="molecule type" value="Genomic_DNA"/>
</dbReference>
<proteinExistence type="predicted"/>
<evidence type="ECO:0008006" key="2">
    <source>
        <dbReference type="Google" id="ProtNLM"/>
    </source>
</evidence>
<dbReference type="AlphaFoldDB" id="A0A8J8XUA6"/>
<gene>
    <name evidence="1" type="ORF">OsJ_34532</name>
</gene>
<reference evidence="1" key="2">
    <citation type="submission" date="2008-12" db="EMBL/GenBank/DDBJ databases">
        <title>Improved gene annotation of the rice (Oryza sativa) genomes.</title>
        <authorList>
            <person name="Wang J."/>
            <person name="Li R."/>
            <person name="Fan W."/>
            <person name="Huang Q."/>
            <person name="Zhang J."/>
            <person name="Zhou Y."/>
            <person name="Hu Y."/>
            <person name="Zi S."/>
            <person name="Li J."/>
            <person name="Ni P."/>
            <person name="Zheng H."/>
            <person name="Zhang Y."/>
            <person name="Zhao M."/>
            <person name="Hao Q."/>
            <person name="McDermott J."/>
            <person name="Samudrala R."/>
            <person name="Kristiansen K."/>
            <person name="Wong G.K.-S."/>
        </authorList>
    </citation>
    <scope>NUCLEOTIDE SEQUENCE</scope>
</reference>
<dbReference type="Proteomes" id="UP000007752">
    <property type="component" value="Chromosome 11"/>
</dbReference>